<evidence type="ECO:0000256" key="3">
    <source>
        <dbReference type="ARBA" id="ARBA00022741"/>
    </source>
</evidence>
<gene>
    <name evidence="6" type="primary">oppF</name>
    <name evidence="6" type="ORF">SCHIN_v1c03110</name>
</gene>
<dbReference type="GO" id="GO:0015833">
    <property type="term" value="P:peptide transport"/>
    <property type="evidence" value="ECO:0007669"/>
    <property type="project" value="InterPro"/>
</dbReference>
<accession>A0A5B9Y342</accession>
<evidence type="ECO:0000256" key="4">
    <source>
        <dbReference type="ARBA" id="ARBA00022840"/>
    </source>
</evidence>
<evidence type="ECO:0000259" key="5">
    <source>
        <dbReference type="PROSITE" id="PS50893"/>
    </source>
</evidence>
<keyword evidence="3" id="KW-0547">Nucleotide-binding</keyword>
<keyword evidence="4 6" id="KW-0067">ATP-binding</keyword>
<keyword evidence="7" id="KW-1185">Reference proteome</keyword>
<dbReference type="PROSITE" id="PS50893">
    <property type="entry name" value="ABC_TRANSPORTER_2"/>
    <property type="match status" value="1"/>
</dbReference>
<dbReference type="InterPro" id="IPR050319">
    <property type="entry name" value="ABC_transp_ATP-bind"/>
</dbReference>
<dbReference type="NCBIfam" id="NF043078">
    <property type="entry name" value="MMSYN1_0168"/>
    <property type="match status" value="1"/>
</dbReference>
<sequence>MNNKEELLNIRDIVVQFRRKGKKNNAVKNVSLDIYKGEVFGLVGESGSGKTTIGRAIVGVQSILDGSIYLEDQLIAGNPTSIYKLNKQIFKSIKEIQVRINAILSLHSELISIIENKLLKDEEPKSSKKISNIIEYFKNKIDLFIHLTSSGLNYLNKIITNFERINRFTTNIGVYIQEVSKELEETIILKNTQTKQTVISIKERFVSGYFSFKEILQILVTWQKETKDKTITKSIPIIEIIKKLKSVSEIFGELNDGYKELIDAEKENLVLSAPLRKRNRALQKYYDLVFIRRKNFFDEATRQLETIKDSNDARELKKYLKDFWTKKNMNLKVCKKIFSYIEKQNASRDKLNSMVGQLKKTLFERQLKDYIVSNRKSDLVKLDNLKKQFKYILNVIKKNVIKDEQAINKYLEWKPDKMLIEGEKKEQVLKFIEYLELPSIDEKVKESFLFRKRTKKEKKMNRKNTQMIFQDPGSSLNDKMSVTEILSEGINNFRFLYNSLQAKQEFVDEYNKRENTSISVKDVKAKDVKKNLILNLMESIGLLPEHLTRYPHEFSGGQKQRIGIARALSLKPKLIVADEPISALDVSIRSQVLNLFKKFKEEYSLTYVFITHDLSVVKYFADRIAVIYQGKIVELASTEELFSNPLHPYTKSLLSAIPIPDPILSKQKTIKVYDAESEHYDYQVDIPYFEEVKKGHFVYANKREIKSMNDA</sequence>
<dbReference type="InterPro" id="IPR017871">
    <property type="entry name" value="ABC_transporter-like_CS"/>
</dbReference>
<dbReference type="RefSeq" id="WP_166507901.1">
    <property type="nucleotide sequence ID" value="NZ_CP043026.1"/>
</dbReference>
<organism evidence="6 7">
    <name type="scientific">Spiroplasma chinense</name>
    <dbReference type="NCBI Taxonomy" id="216932"/>
    <lineage>
        <taxon>Bacteria</taxon>
        <taxon>Bacillati</taxon>
        <taxon>Mycoplasmatota</taxon>
        <taxon>Mollicutes</taxon>
        <taxon>Entomoplasmatales</taxon>
        <taxon>Spiroplasmataceae</taxon>
        <taxon>Spiroplasma</taxon>
    </lineage>
</organism>
<dbReference type="InterPro" id="IPR013563">
    <property type="entry name" value="Oligopep_ABC_C"/>
</dbReference>
<dbReference type="InterPro" id="IPR003439">
    <property type="entry name" value="ABC_transporter-like_ATP-bd"/>
</dbReference>
<dbReference type="InterPro" id="IPR003593">
    <property type="entry name" value="AAA+_ATPase"/>
</dbReference>
<evidence type="ECO:0000256" key="2">
    <source>
        <dbReference type="ARBA" id="ARBA00022448"/>
    </source>
</evidence>
<dbReference type="Pfam" id="PF08352">
    <property type="entry name" value="oligo_HPY"/>
    <property type="match status" value="1"/>
</dbReference>
<proteinExistence type="inferred from homology"/>
<dbReference type="CDD" id="cd03257">
    <property type="entry name" value="ABC_NikE_OppD_transporters"/>
    <property type="match status" value="1"/>
</dbReference>
<evidence type="ECO:0000313" key="6">
    <source>
        <dbReference type="EMBL" id="QEH61508.1"/>
    </source>
</evidence>
<dbReference type="EMBL" id="CP043026">
    <property type="protein sequence ID" value="QEH61508.1"/>
    <property type="molecule type" value="Genomic_DNA"/>
</dbReference>
<dbReference type="InterPro" id="IPR027417">
    <property type="entry name" value="P-loop_NTPase"/>
</dbReference>
<dbReference type="SMART" id="SM00382">
    <property type="entry name" value="AAA"/>
    <property type="match status" value="1"/>
</dbReference>
<dbReference type="GO" id="GO:0055085">
    <property type="term" value="P:transmembrane transport"/>
    <property type="evidence" value="ECO:0007669"/>
    <property type="project" value="UniProtKB-ARBA"/>
</dbReference>
<dbReference type="KEGG" id="schi:SCHIN_v1c03110"/>
<evidence type="ECO:0000256" key="1">
    <source>
        <dbReference type="ARBA" id="ARBA00005417"/>
    </source>
</evidence>
<keyword evidence="2" id="KW-0813">Transport</keyword>
<dbReference type="Gene3D" id="3.40.50.300">
    <property type="entry name" value="P-loop containing nucleotide triphosphate hydrolases"/>
    <property type="match status" value="2"/>
</dbReference>
<name>A0A5B9Y342_9MOLU</name>
<reference evidence="6 7" key="1">
    <citation type="submission" date="2019-08" db="EMBL/GenBank/DDBJ databases">
        <title>Complete genome sequence of Spiroplasma chinense CCH (DSM 19755).</title>
        <authorList>
            <person name="Shen H.-Y."/>
            <person name="Lin Y.-C."/>
            <person name="Chou L."/>
            <person name="Kuo C.-H."/>
        </authorList>
    </citation>
    <scope>NUCLEOTIDE SEQUENCE [LARGE SCALE GENOMIC DNA]</scope>
    <source>
        <strain evidence="6 7">CCH</strain>
    </source>
</reference>
<dbReference type="Proteomes" id="UP000323144">
    <property type="component" value="Chromosome"/>
</dbReference>
<feature type="domain" description="ABC transporter" evidence="5">
    <location>
        <begin position="8"/>
        <end position="654"/>
    </location>
</feature>
<evidence type="ECO:0000313" key="7">
    <source>
        <dbReference type="Proteomes" id="UP000323144"/>
    </source>
</evidence>
<protein>
    <submittedName>
        <fullName evidence="6">Oligopeptide transport system ATP-binding protein</fullName>
    </submittedName>
</protein>
<dbReference type="PANTHER" id="PTHR43776">
    <property type="entry name" value="TRANSPORT ATP-BINDING PROTEIN"/>
    <property type="match status" value="1"/>
</dbReference>
<dbReference type="AlphaFoldDB" id="A0A5B9Y342"/>
<dbReference type="Pfam" id="PF00005">
    <property type="entry name" value="ABC_tran"/>
    <property type="match status" value="2"/>
</dbReference>
<dbReference type="GO" id="GO:0016887">
    <property type="term" value="F:ATP hydrolysis activity"/>
    <property type="evidence" value="ECO:0007669"/>
    <property type="project" value="InterPro"/>
</dbReference>
<dbReference type="SUPFAM" id="SSF52540">
    <property type="entry name" value="P-loop containing nucleoside triphosphate hydrolases"/>
    <property type="match status" value="1"/>
</dbReference>
<comment type="similarity">
    <text evidence="1">Belongs to the ABC transporter superfamily.</text>
</comment>
<dbReference type="PROSITE" id="PS00211">
    <property type="entry name" value="ABC_TRANSPORTER_1"/>
    <property type="match status" value="1"/>
</dbReference>
<dbReference type="GO" id="GO:0005524">
    <property type="term" value="F:ATP binding"/>
    <property type="evidence" value="ECO:0007669"/>
    <property type="project" value="UniProtKB-KW"/>
</dbReference>
<dbReference type="PANTHER" id="PTHR43776:SF7">
    <property type="entry name" value="D,D-DIPEPTIDE TRANSPORT ATP-BINDING PROTEIN DDPF-RELATED"/>
    <property type="match status" value="1"/>
</dbReference>